<dbReference type="Proteomes" id="UP000217199">
    <property type="component" value="Unassembled WGS sequence"/>
</dbReference>
<dbReference type="CDD" id="cd20071">
    <property type="entry name" value="SET_SMYD"/>
    <property type="match status" value="1"/>
</dbReference>
<proteinExistence type="predicted"/>
<protein>
    <recommendedName>
        <fullName evidence="2">SET domain-containing protein</fullName>
    </recommendedName>
</protein>
<dbReference type="Pfam" id="PF00856">
    <property type="entry name" value="SET"/>
    <property type="match status" value="1"/>
</dbReference>
<keyword evidence="4" id="KW-1185">Reference proteome</keyword>
<dbReference type="InterPro" id="IPR053209">
    <property type="entry name" value="Gramillin-biosynth_MTr"/>
</dbReference>
<dbReference type="Pfam" id="PF14559">
    <property type="entry name" value="TPR_19"/>
    <property type="match status" value="1"/>
</dbReference>
<dbReference type="SUPFAM" id="SSF82199">
    <property type="entry name" value="SET domain"/>
    <property type="match status" value="1"/>
</dbReference>
<evidence type="ECO:0000259" key="2">
    <source>
        <dbReference type="PROSITE" id="PS50280"/>
    </source>
</evidence>
<accession>A0A286UK12</accession>
<comment type="caution">
    <text evidence="3">The sequence shown here is derived from an EMBL/GenBank/DDBJ whole genome shotgun (WGS) entry which is preliminary data.</text>
</comment>
<dbReference type="InterPro" id="IPR011990">
    <property type="entry name" value="TPR-like_helical_dom_sf"/>
</dbReference>
<dbReference type="STRING" id="2282107.A0A286UK12"/>
<gene>
    <name evidence="3" type="ORF">PNOK_0484600</name>
</gene>
<keyword evidence="1" id="KW-0802">TPR repeat</keyword>
<feature type="domain" description="SET" evidence="2">
    <location>
        <begin position="360"/>
        <end position="555"/>
    </location>
</feature>
<evidence type="ECO:0000256" key="1">
    <source>
        <dbReference type="PROSITE-ProRule" id="PRU00339"/>
    </source>
</evidence>
<dbReference type="InParanoid" id="A0A286UK12"/>
<evidence type="ECO:0000313" key="3">
    <source>
        <dbReference type="EMBL" id="PAV19912.1"/>
    </source>
</evidence>
<dbReference type="EMBL" id="NBII01000004">
    <property type="protein sequence ID" value="PAV19912.1"/>
    <property type="molecule type" value="Genomic_DNA"/>
</dbReference>
<feature type="repeat" description="TPR" evidence="1">
    <location>
        <begin position="291"/>
        <end position="324"/>
    </location>
</feature>
<dbReference type="InterPro" id="IPR001214">
    <property type="entry name" value="SET_dom"/>
</dbReference>
<organism evidence="3 4">
    <name type="scientific">Pyrrhoderma noxium</name>
    <dbReference type="NCBI Taxonomy" id="2282107"/>
    <lineage>
        <taxon>Eukaryota</taxon>
        <taxon>Fungi</taxon>
        <taxon>Dikarya</taxon>
        <taxon>Basidiomycota</taxon>
        <taxon>Agaricomycotina</taxon>
        <taxon>Agaricomycetes</taxon>
        <taxon>Hymenochaetales</taxon>
        <taxon>Hymenochaetaceae</taxon>
        <taxon>Pyrrhoderma</taxon>
    </lineage>
</organism>
<reference evidence="3 4" key="1">
    <citation type="journal article" date="2017" name="Mol. Ecol.">
        <title>Comparative and population genomic landscape of Phellinus noxius: A hypervariable fungus causing root rot in trees.</title>
        <authorList>
            <person name="Chung C.L."/>
            <person name="Lee T.J."/>
            <person name="Akiba M."/>
            <person name="Lee H.H."/>
            <person name="Kuo T.H."/>
            <person name="Liu D."/>
            <person name="Ke H.M."/>
            <person name="Yokoi T."/>
            <person name="Roa M.B."/>
            <person name="Lu M.J."/>
            <person name="Chang Y.Y."/>
            <person name="Ann P.J."/>
            <person name="Tsai J.N."/>
            <person name="Chen C.Y."/>
            <person name="Tzean S.S."/>
            <person name="Ota Y."/>
            <person name="Hattori T."/>
            <person name="Sahashi N."/>
            <person name="Liou R.F."/>
            <person name="Kikuchi T."/>
            <person name="Tsai I.J."/>
        </authorList>
    </citation>
    <scope>NUCLEOTIDE SEQUENCE [LARGE SCALE GENOMIC DNA]</scope>
    <source>
        <strain evidence="3 4">FFPRI411160</strain>
    </source>
</reference>
<dbReference type="PANTHER" id="PTHR47643">
    <property type="entry name" value="TPR DOMAIN PROTEIN (AFU_ORTHOLOGUE AFUA_5G12710)"/>
    <property type="match status" value="1"/>
</dbReference>
<dbReference type="PANTHER" id="PTHR47643:SF2">
    <property type="entry name" value="TPR DOMAIN PROTEIN (AFU_ORTHOLOGUE AFUA_5G12710)"/>
    <property type="match status" value="1"/>
</dbReference>
<sequence length="781" mass="86370">MQAAENLANKEEFAPIVEYGNSVLSHLNLIRGRTVIPPSSRSAVLGAHEANRVASSVQRTTQDGVPNITYIFHRSPASSAELSKKGELKPILLSELKWCERMTGRVLVVRVIAPPCVVEGALCAVIEDTNGSVHILRIYNTFYPGCAYGEREIIPVWGNAGGGGGVALAIKGPYCEAATEATSGVRVDHPSDLLYLSQGDDLYPNAWKTFFPKGSIPSEKLKDEGNECFKSKSYRAAICKYTSSLKRNPTDSLKTSVLLNRSQAYLQLEEFSNAAADAEEIIALSGDQPNEKALYRASRAHYALGQYDRALELLQKLMAAFPQNRDAKSLLSKTKWRLDENKLGKYDWSQLIEEARKSAPRAEVANYLGQVALSEDGTVVAKGDIKAGELLLCEKATEILYPTEIQDENRELVFDVTRGILGQGEGWRLTQKIASKIRSGATSSDDLFGLAKNLKIFGEESHSGKAIVSDKQVVADIHVLEAIREAYAIPFPTLHPAAPSNSPPAQGLGLWIIGSRVHVGHSCLPNACRSFFGDILVLRACRDIKRGELISITYIHPSLPLNERRTELARPPGVPCTCKFCEIEEQEGTELRQRRVDLVEKVKEISQRAPAEMLRTDAGRDKSNSPDDAVVREVAKEVATLCDELDATYTQPSVDQPRFPLLEPLAYLFACYLYLGPSSTEDALRVNARYLSALGFSFQYVSDTGEKGEGGDMILIQHGYYHPFIIKTLVQQASVCWQLGKKRTATAWKRIAENSMEIITGHRKLFRDGYQKVFESLKWEI</sequence>
<name>A0A286UK12_9AGAM</name>
<dbReference type="AlphaFoldDB" id="A0A286UK12"/>
<dbReference type="Gene3D" id="2.170.270.10">
    <property type="entry name" value="SET domain"/>
    <property type="match status" value="1"/>
</dbReference>
<dbReference type="Gene3D" id="1.25.40.10">
    <property type="entry name" value="Tetratricopeptide repeat domain"/>
    <property type="match status" value="1"/>
</dbReference>
<dbReference type="PROSITE" id="PS50005">
    <property type="entry name" value="TPR"/>
    <property type="match status" value="1"/>
</dbReference>
<dbReference type="OrthoDB" id="5945798at2759"/>
<dbReference type="PROSITE" id="PS50280">
    <property type="entry name" value="SET"/>
    <property type="match status" value="1"/>
</dbReference>
<evidence type="ECO:0000313" key="4">
    <source>
        <dbReference type="Proteomes" id="UP000217199"/>
    </source>
</evidence>
<dbReference type="SUPFAM" id="SSF48452">
    <property type="entry name" value="TPR-like"/>
    <property type="match status" value="1"/>
</dbReference>
<dbReference type="InterPro" id="IPR019734">
    <property type="entry name" value="TPR_rpt"/>
</dbReference>
<dbReference type="InterPro" id="IPR046341">
    <property type="entry name" value="SET_dom_sf"/>
</dbReference>
<dbReference type="SMART" id="SM00028">
    <property type="entry name" value="TPR"/>
    <property type="match status" value="3"/>
</dbReference>